<evidence type="ECO:0000313" key="3">
    <source>
        <dbReference type="Proteomes" id="UP000054321"/>
    </source>
</evidence>
<accession>A0A0C3H9B3</accession>
<dbReference type="STRING" id="913774.A0A0C3H9B3"/>
<proteinExistence type="predicted"/>
<feature type="compositionally biased region" description="Polar residues" evidence="1">
    <location>
        <begin position="233"/>
        <end position="274"/>
    </location>
</feature>
<evidence type="ECO:0000256" key="1">
    <source>
        <dbReference type="SAM" id="MobiDB-lite"/>
    </source>
</evidence>
<feature type="compositionally biased region" description="Polar residues" evidence="1">
    <location>
        <begin position="1"/>
        <end position="11"/>
    </location>
</feature>
<dbReference type="InParanoid" id="A0A0C3H9B3"/>
<reference evidence="3" key="2">
    <citation type="submission" date="2015-01" db="EMBL/GenBank/DDBJ databases">
        <title>Evolutionary Origins and Diversification of the Mycorrhizal Mutualists.</title>
        <authorList>
            <consortium name="DOE Joint Genome Institute"/>
            <consortium name="Mycorrhizal Genomics Consortium"/>
            <person name="Kohler A."/>
            <person name="Kuo A."/>
            <person name="Nagy L.G."/>
            <person name="Floudas D."/>
            <person name="Copeland A."/>
            <person name="Barry K.W."/>
            <person name="Cichocki N."/>
            <person name="Veneault-Fourrey C."/>
            <person name="LaButti K."/>
            <person name="Lindquist E.A."/>
            <person name="Lipzen A."/>
            <person name="Lundell T."/>
            <person name="Morin E."/>
            <person name="Murat C."/>
            <person name="Riley R."/>
            <person name="Ohm R."/>
            <person name="Sun H."/>
            <person name="Tunlid A."/>
            <person name="Henrissat B."/>
            <person name="Grigoriev I.V."/>
            <person name="Hibbett D.S."/>
            <person name="Martin F."/>
        </authorList>
    </citation>
    <scope>NUCLEOTIDE SEQUENCE [LARGE SCALE GENOMIC DNA]</scope>
    <source>
        <strain evidence="3">Zn</strain>
    </source>
</reference>
<gene>
    <name evidence="2" type="ORF">OIDMADRAFT_177194</name>
</gene>
<evidence type="ECO:0000313" key="2">
    <source>
        <dbReference type="EMBL" id="KIN04836.1"/>
    </source>
</evidence>
<organism evidence="2 3">
    <name type="scientific">Oidiodendron maius (strain Zn)</name>
    <dbReference type="NCBI Taxonomy" id="913774"/>
    <lineage>
        <taxon>Eukaryota</taxon>
        <taxon>Fungi</taxon>
        <taxon>Dikarya</taxon>
        <taxon>Ascomycota</taxon>
        <taxon>Pezizomycotina</taxon>
        <taxon>Leotiomycetes</taxon>
        <taxon>Leotiomycetes incertae sedis</taxon>
        <taxon>Myxotrichaceae</taxon>
        <taxon>Oidiodendron</taxon>
    </lineage>
</organism>
<name>A0A0C3H9B3_OIDMZ</name>
<keyword evidence="3" id="KW-1185">Reference proteome</keyword>
<dbReference type="AlphaFoldDB" id="A0A0C3H9B3"/>
<dbReference type="HOGENOM" id="CLU_323673_0_0_1"/>
<reference evidence="2 3" key="1">
    <citation type="submission" date="2014-04" db="EMBL/GenBank/DDBJ databases">
        <authorList>
            <consortium name="DOE Joint Genome Institute"/>
            <person name="Kuo A."/>
            <person name="Martino E."/>
            <person name="Perotto S."/>
            <person name="Kohler A."/>
            <person name="Nagy L.G."/>
            <person name="Floudas D."/>
            <person name="Copeland A."/>
            <person name="Barry K.W."/>
            <person name="Cichocki N."/>
            <person name="Veneault-Fourrey C."/>
            <person name="LaButti K."/>
            <person name="Lindquist E.A."/>
            <person name="Lipzen A."/>
            <person name="Lundell T."/>
            <person name="Morin E."/>
            <person name="Murat C."/>
            <person name="Sun H."/>
            <person name="Tunlid A."/>
            <person name="Henrissat B."/>
            <person name="Grigoriev I.V."/>
            <person name="Hibbett D.S."/>
            <person name="Martin F."/>
            <person name="Nordberg H.P."/>
            <person name="Cantor M.N."/>
            <person name="Hua S.X."/>
        </authorList>
    </citation>
    <scope>NUCLEOTIDE SEQUENCE [LARGE SCALE GENOMIC DNA]</scope>
    <source>
        <strain evidence="2 3">Zn</strain>
    </source>
</reference>
<feature type="region of interest" description="Disordered" evidence="1">
    <location>
        <begin position="220"/>
        <end position="274"/>
    </location>
</feature>
<dbReference type="Proteomes" id="UP000054321">
    <property type="component" value="Unassembled WGS sequence"/>
</dbReference>
<dbReference type="OrthoDB" id="4156126at2759"/>
<sequence length="893" mass="99260">MAALHSSQPRLSQERGINDGQSTSSHQHAVARDSAEENLDPLPASRVFEGMLKTTTETGDIGIFSLKASRISQPLSGPRRIYHPPQPLFRHFQPGDDRCHILSQPHDASSEILSTYDTTSQRSMSQYSAAQDTNRHSYSATYSSPIVSNRRPYVTLANKTGENGPSSCPRSPLSSTARVIRPARSCFPVLVDGDDTSILPNAEAEQLLYERAVETLSPSPLYFRKQRPPSSPFRHNSSKPTPSLLAQTSQSYRKRSPNSGRSNSGPAANNWKQLNKPTLMTVSSASSDASLASAGSLRQTMPLYSTPTTPIRENESCPLFYDYSEYFDANKYCHLGAQEQQPHCYLGRAIPQNRKVRTVCQERQNCNNPATESSFVNVFPALPPADIWEQKQDDVQSPTASNTEGVFGAGTADISRDDDFTAKDILAIPNYKCLANGCSENSSLHPSCRLASRSKTVNERLSYLTIPFSPLVNYEIDECRGKNQSLNLGIMPVSTSVPDSGNEEDFHQFGQLRQKVLTQPEYPTGTPALRPKMGQMGSRRSVPQFPQLLLQPELFCRISKNNSVHNRRLRQEDQQSASTPLEMDSVPSQIRFEHHEEETLLQASHSSSTLALNLQTPTSEHNGSPECSSSYNSVGSCLLSGRLFGTESTDGNEYNEYNKTDVPKFRLKITRPSDSILGTVRMNRMSADSKPLSVQDLCDPRDLFTPTSGTGNIFRQVNQHFNAPRVGSGSIHSQVRWEQAPRLGPDSNKLPDKPPSSELNILRHFAATDNPSDEQSFFSDDSSRMYEKRKLRKRLSNLRARVGKPNSSKTGPHNYDGAPSYDGVGLKNGNCARHATFPVIRSADNLHVANTKAMASYRHRLREKIHGDKWRERMSIWIRGAKSKIVAHMRSET</sequence>
<dbReference type="EMBL" id="KN832872">
    <property type="protein sequence ID" value="KIN04836.1"/>
    <property type="molecule type" value="Genomic_DNA"/>
</dbReference>
<protein>
    <submittedName>
        <fullName evidence="2">Uncharacterized protein</fullName>
    </submittedName>
</protein>
<feature type="region of interest" description="Disordered" evidence="1">
    <location>
        <begin position="1"/>
        <end position="42"/>
    </location>
</feature>